<feature type="transmembrane region" description="Helical" evidence="1">
    <location>
        <begin position="115"/>
        <end position="141"/>
    </location>
</feature>
<protein>
    <submittedName>
        <fullName evidence="2">ABC transporter permease</fullName>
    </submittedName>
</protein>
<dbReference type="RefSeq" id="WP_219003054.1">
    <property type="nucleotide sequence ID" value="NZ_CP079194.1"/>
</dbReference>
<feature type="transmembrane region" description="Helical" evidence="1">
    <location>
        <begin position="36"/>
        <end position="60"/>
    </location>
</feature>
<keyword evidence="1" id="KW-1133">Transmembrane helix</keyword>
<dbReference type="KEGG" id="gce:KYE46_01770"/>
<organism evidence="2 3">
    <name type="scientific">Gymnodinialimonas ceratoperidinii</name>
    <dbReference type="NCBI Taxonomy" id="2856823"/>
    <lineage>
        <taxon>Bacteria</taxon>
        <taxon>Pseudomonadati</taxon>
        <taxon>Pseudomonadota</taxon>
        <taxon>Alphaproteobacteria</taxon>
        <taxon>Rhodobacterales</taxon>
        <taxon>Paracoccaceae</taxon>
        <taxon>Gymnodinialimonas</taxon>
    </lineage>
</organism>
<feature type="transmembrane region" description="Helical" evidence="1">
    <location>
        <begin position="200"/>
        <end position="222"/>
    </location>
</feature>
<evidence type="ECO:0000313" key="3">
    <source>
        <dbReference type="Proteomes" id="UP000825009"/>
    </source>
</evidence>
<dbReference type="EMBL" id="CP079194">
    <property type="protein sequence ID" value="QXT40016.1"/>
    <property type="molecule type" value="Genomic_DNA"/>
</dbReference>
<evidence type="ECO:0000256" key="1">
    <source>
        <dbReference type="SAM" id="Phobius"/>
    </source>
</evidence>
<reference evidence="2 3" key="1">
    <citation type="submission" date="2021-07" db="EMBL/GenBank/DDBJ databases">
        <title>A novel Jannaschia species isolated from marine dinoflagellate Ceratoperidinium margalefii.</title>
        <authorList>
            <person name="Jiang Y."/>
            <person name="Li Z."/>
        </authorList>
    </citation>
    <scope>NUCLEOTIDE SEQUENCE [LARGE SCALE GENOMIC DNA]</scope>
    <source>
        <strain evidence="2 3">J12C1-MA-4</strain>
    </source>
</reference>
<feature type="transmembrane region" description="Helical" evidence="1">
    <location>
        <begin position="72"/>
        <end position="94"/>
    </location>
</feature>
<feature type="transmembrane region" description="Helical" evidence="1">
    <location>
        <begin position="242"/>
        <end position="263"/>
    </location>
</feature>
<accession>A0A8F6TW37</accession>
<name>A0A8F6TW37_9RHOB</name>
<keyword evidence="1" id="KW-0812">Transmembrane</keyword>
<dbReference type="AlphaFoldDB" id="A0A8F6TW37"/>
<gene>
    <name evidence="2" type="ORF">KYE46_01770</name>
</gene>
<feature type="transmembrane region" description="Helical" evidence="1">
    <location>
        <begin position="153"/>
        <end position="173"/>
    </location>
</feature>
<proteinExistence type="predicted"/>
<keyword evidence="3" id="KW-1185">Reference proteome</keyword>
<keyword evidence="1" id="KW-0472">Membrane</keyword>
<evidence type="ECO:0000313" key="2">
    <source>
        <dbReference type="EMBL" id="QXT40016.1"/>
    </source>
</evidence>
<sequence length="273" mass="30887">MFETRTSQSTLALIFNFLEVTFYASARKVRKNHGNALFSILLSIMQSVLFIAAFYFMFNFLGGRTAALRGNFMVYLMSGIFFYLTHIQAVRAVMGAEGPTSPMMQHAPMNTLVSICSEALAVLYTQTIALLCILLMIHTVIEPVEIHDWSGAMLMFLLAWGVGVALGIILMALKPWMPDFVNLLSMVYIRANMIFSGKMFLANMMPAVMLPAFTWNPLFHIIDQTRGYVFVNYFPHNTNVSYPLYFTLAAILIGMMIEAYTRMHASSSWDARR</sequence>
<dbReference type="Proteomes" id="UP000825009">
    <property type="component" value="Chromosome"/>
</dbReference>